<proteinExistence type="predicted"/>
<reference evidence="2" key="1">
    <citation type="submission" date="2022-11" db="UniProtKB">
        <authorList>
            <consortium name="WormBaseParasite"/>
        </authorList>
    </citation>
    <scope>IDENTIFICATION</scope>
</reference>
<dbReference type="WBParaSite" id="scf7180000423925.g11833">
    <property type="protein sequence ID" value="scf7180000423925.g11833"/>
    <property type="gene ID" value="scf7180000423925.g11833"/>
</dbReference>
<sequence>MESLRHGIAIFISQTEVDDFENGLMNVYSGNLANKHPETEFVAEIFPLFINQSYEFYLDEDGITKERVKIVEPNF</sequence>
<protein>
    <submittedName>
        <fullName evidence="2">Uncharacterized protein</fullName>
    </submittedName>
</protein>
<dbReference type="Proteomes" id="UP000887560">
    <property type="component" value="Unplaced"/>
</dbReference>
<accession>A0A915P4K7</accession>
<organism evidence="1 2">
    <name type="scientific">Meloidogyne floridensis</name>
    <dbReference type="NCBI Taxonomy" id="298350"/>
    <lineage>
        <taxon>Eukaryota</taxon>
        <taxon>Metazoa</taxon>
        <taxon>Ecdysozoa</taxon>
        <taxon>Nematoda</taxon>
        <taxon>Chromadorea</taxon>
        <taxon>Rhabditida</taxon>
        <taxon>Tylenchina</taxon>
        <taxon>Tylenchomorpha</taxon>
        <taxon>Tylenchoidea</taxon>
        <taxon>Meloidogynidae</taxon>
        <taxon>Meloidogyninae</taxon>
        <taxon>Meloidogyne</taxon>
    </lineage>
</organism>
<name>A0A915P4K7_9BILA</name>
<keyword evidence="1" id="KW-1185">Reference proteome</keyword>
<dbReference type="AlphaFoldDB" id="A0A915P4K7"/>
<evidence type="ECO:0000313" key="2">
    <source>
        <dbReference type="WBParaSite" id="scf7180000423925.g11833"/>
    </source>
</evidence>
<evidence type="ECO:0000313" key="1">
    <source>
        <dbReference type="Proteomes" id="UP000887560"/>
    </source>
</evidence>